<comment type="caution">
    <text evidence="1">The sequence shown here is derived from an EMBL/GenBank/DDBJ whole genome shotgun (WGS) entry which is preliminary data.</text>
</comment>
<dbReference type="Proteomes" id="UP000003340">
    <property type="component" value="Unassembled WGS sequence"/>
</dbReference>
<reference evidence="1 2" key="2">
    <citation type="submission" date="2009-02" db="EMBL/GenBank/DDBJ databases">
        <title>Draft genome sequence of Clostridium methylpentosum (DSM 5476).</title>
        <authorList>
            <person name="Sudarsanam P."/>
            <person name="Ley R."/>
            <person name="Guruge J."/>
            <person name="Turnbaugh P.J."/>
            <person name="Mahowald M."/>
            <person name="Liep D."/>
            <person name="Gordon J."/>
        </authorList>
    </citation>
    <scope>NUCLEOTIDE SEQUENCE [LARGE SCALE GENOMIC DNA]</scope>
    <source>
        <strain evidence="1 2">DSM 5476</strain>
    </source>
</reference>
<dbReference type="EMBL" id="ACEC01000006">
    <property type="protein sequence ID" value="EEG32223.1"/>
    <property type="molecule type" value="Genomic_DNA"/>
</dbReference>
<sequence length="61" mass="6778">MQLLRKDTNRLASQEVLKTAHTATANTVISPFTLSQAIPALTLCSRRYFRIHTGIAGRSFC</sequence>
<gene>
    <name evidence="1" type="ORF">CLOSTMETH_00119</name>
</gene>
<accession>C0E8H4</accession>
<protein>
    <submittedName>
        <fullName evidence="1">Uncharacterized protein</fullName>
    </submittedName>
</protein>
<proteinExistence type="predicted"/>
<evidence type="ECO:0000313" key="2">
    <source>
        <dbReference type="Proteomes" id="UP000003340"/>
    </source>
</evidence>
<reference evidence="1 2" key="1">
    <citation type="submission" date="2009-01" db="EMBL/GenBank/DDBJ databases">
        <authorList>
            <person name="Fulton L."/>
            <person name="Clifton S."/>
            <person name="Fulton B."/>
            <person name="Xu J."/>
            <person name="Minx P."/>
            <person name="Pepin K.H."/>
            <person name="Johnson M."/>
            <person name="Bhonagiri V."/>
            <person name="Nash W.E."/>
            <person name="Mardis E.R."/>
            <person name="Wilson R.K."/>
        </authorList>
    </citation>
    <scope>NUCLEOTIDE SEQUENCE [LARGE SCALE GENOMIC DNA]</scope>
    <source>
        <strain evidence="1 2">DSM 5476</strain>
    </source>
</reference>
<dbReference type="AlphaFoldDB" id="C0E8H4"/>
<name>C0E8H4_9FIRM</name>
<evidence type="ECO:0000313" key="1">
    <source>
        <dbReference type="EMBL" id="EEG32223.1"/>
    </source>
</evidence>
<organism evidence="1 2">
    <name type="scientific">[Clostridium] methylpentosum DSM 5476</name>
    <dbReference type="NCBI Taxonomy" id="537013"/>
    <lineage>
        <taxon>Bacteria</taxon>
        <taxon>Bacillati</taxon>
        <taxon>Bacillota</taxon>
        <taxon>Clostridia</taxon>
        <taxon>Eubacteriales</taxon>
        <taxon>Oscillospiraceae</taxon>
        <taxon>Oscillospiraceae incertae sedis</taxon>
    </lineage>
</organism>
<dbReference type="HOGENOM" id="CLU_2914355_0_0_9"/>
<keyword evidence="2" id="KW-1185">Reference proteome</keyword>